<evidence type="ECO:0000256" key="6">
    <source>
        <dbReference type="SAM" id="Coils"/>
    </source>
</evidence>
<protein>
    <submittedName>
        <fullName evidence="8">Asterix protein</fullName>
    </submittedName>
</protein>
<dbReference type="GO" id="GO:0044183">
    <property type="term" value="F:protein folding chaperone"/>
    <property type="evidence" value="ECO:0007669"/>
    <property type="project" value="InterPro"/>
</dbReference>
<dbReference type="PANTHER" id="PTHR13193">
    <property type="entry name" value="CGI-140"/>
    <property type="match status" value="1"/>
</dbReference>
<evidence type="ECO:0000256" key="7">
    <source>
        <dbReference type="SAM" id="MobiDB-lite"/>
    </source>
</evidence>
<reference evidence="8 9" key="1">
    <citation type="submission" date="2015-11" db="EMBL/GenBank/DDBJ databases">
        <title>Genomes and virulence difference between two physiological races of Phytophthora nicotianae.</title>
        <authorList>
            <person name="Liu H."/>
            <person name="Ma X."/>
            <person name="Yu H."/>
            <person name="Fang D."/>
            <person name="Li Y."/>
            <person name="Wang X."/>
            <person name="Wang W."/>
            <person name="Dong Y."/>
            <person name="Xiao B."/>
        </authorList>
    </citation>
    <scope>NUCLEOTIDE SEQUENCE [LARGE SCALE GENOMIC DNA]</scope>
    <source>
        <strain evidence="9">race 0</strain>
    </source>
</reference>
<dbReference type="GO" id="GO:0045048">
    <property type="term" value="P:protein insertion into ER membrane"/>
    <property type="evidence" value="ECO:0007669"/>
    <property type="project" value="InterPro"/>
</dbReference>
<evidence type="ECO:0000256" key="3">
    <source>
        <dbReference type="ARBA" id="ARBA00022692"/>
    </source>
</evidence>
<organism evidence="8 9">
    <name type="scientific">Phytophthora nicotianae</name>
    <name type="common">Potato buckeye rot agent</name>
    <name type="synonym">Phytophthora parasitica</name>
    <dbReference type="NCBI Taxonomy" id="4792"/>
    <lineage>
        <taxon>Eukaryota</taxon>
        <taxon>Sar</taxon>
        <taxon>Stramenopiles</taxon>
        <taxon>Oomycota</taxon>
        <taxon>Peronosporomycetes</taxon>
        <taxon>Peronosporales</taxon>
        <taxon>Peronosporaceae</taxon>
        <taxon>Phytophthora</taxon>
    </lineage>
</organism>
<proteinExistence type="inferred from homology"/>
<dbReference type="Pfam" id="PF03669">
    <property type="entry name" value="ASTER"/>
    <property type="match status" value="1"/>
</dbReference>
<dbReference type="InterPro" id="IPR005351">
    <property type="entry name" value="ASTER"/>
</dbReference>
<dbReference type="PANTHER" id="PTHR13193:SF0">
    <property type="entry name" value="PAT COMPLEX SUBUNIT ASTERIX"/>
    <property type="match status" value="1"/>
</dbReference>
<feature type="coiled-coil region" evidence="6">
    <location>
        <begin position="213"/>
        <end position="276"/>
    </location>
</feature>
<name>A0A0W8C086_PHYNI</name>
<dbReference type="STRING" id="4790.A0A0W8C086"/>
<dbReference type="OrthoDB" id="78101at2759"/>
<evidence type="ECO:0000256" key="1">
    <source>
        <dbReference type="ARBA" id="ARBA00004370"/>
    </source>
</evidence>
<dbReference type="GO" id="GO:0005789">
    <property type="term" value="C:endoplasmic reticulum membrane"/>
    <property type="evidence" value="ECO:0007669"/>
    <property type="project" value="InterPro"/>
</dbReference>
<feature type="region of interest" description="Disordered" evidence="7">
    <location>
        <begin position="129"/>
        <end position="148"/>
    </location>
</feature>
<accession>A0A0W8C086</accession>
<keyword evidence="5" id="KW-0472">Membrane</keyword>
<comment type="subcellular location">
    <subcellularLocation>
        <location evidence="1">Membrane</location>
    </subcellularLocation>
</comment>
<dbReference type="Proteomes" id="UP000052943">
    <property type="component" value="Unassembled WGS sequence"/>
</dbReference>
<evidence type="ECO:0000256" key="5">
    <source>
        <dbReference type="ARBA" id="ARBA00023136"/>
    </source>
</evidence>
<gene>
    <name evidence="8" type="ORF">AM587_10012576</name>
</gene>
<comment type="caution">
    <text evidence="8">The sequence shown here is derived from an EMBL/GenBank/DDBJ whole genome shotgun (WGS) entry which is preliminary data.</text>
</comment>
<evidence type="ECO:0000313" key="8">
    <source>
        <dbReference type="EMBL" id="KUF77482.1"/>
    </source>
</evidence>
<evidence type="ECO:0000313" key="9">
    <source>
        <dbReference type="Proteomes" id="UP000052943"/>
    </source>
</evidence>
<comment type="similarity">
    <text evidence="2">Belongs to the Asterix family.</text>
</comment>
<keyword evidence="4" id="KW-1133">Transmembrane helix</keyword>
<evidence type="ECO:0000256" key="2">
    <source>
        <dbReference type="ARBA" id="ARBA00009066"/>
    </source>
</evidence>
<dbReference type="EMBL" id="LNFO01005559">
    <property type="protein sequence ID" value="KUF77482.1"/>
    <property type="molecule type" value="Genomic_DNA"/>
</dbReference>
<keyword evidence="3" id="KW-0812">Transmembrane</keyword>
<dbReference type="AlphaFoldDB" id="A0A0W8C086"/>
<keyword evidence="6" id="KW-0175">Coiled coil</keyword>
<evidence type="ECO:0000256" key="4">
    <source>
        <dbReference type="ARBA" id="ARBA00022989"/>
    </source>
</evidence>
<sequence length="416" mass="47114">MTAAPSRSVKYLHNVLAHIQNLCAKASEEGNSDKHQRIRVIHWVRKLRSQPTSNPTWLKSVLEYANVLLQMILEGVRLNKKKIHVDESVAALNCYACQVIEEPFTKMPPQGSLAALPRHQVARIQVKSAKQITRAQSAQPSPLQTHPNSAKQQLLNNNSEGNVRTAVAVDKQIQTQEQDDQWEWQRVWKGAFGKMHQQLQVKTEETEALAADNKELRALVTGYKKALEEAERNQRDIEAKHLAEIENLRAVHSLELSDLQARYRQKLEEVTMQNDEKLLSRRRQNNCIRHAHALSSNTLRTSMSTKTLQGDPRRPGDLHPFVREQVDPDDAPGDWYAFFSLVLGFLAFTMKWKELAWGSLLLCFGSFTNMKSQDMNTTQVAMSFFFSTSALVSAYMGTMRPGMLMPSGQTVEAPAS</sequence>